<dbReference type="EMBL" id="CAKOAT010297154">
    <property type="protein sequence ID" value="CAH8360884.1"/>
    <property type="molecule type" value="Genomic_DNA"/>
</dbReference>
<name>A0ABC8KY76_ERUVS</name>
<reference evidence="1 2" key="1">
    <citation type="submission" date="2022-03" db="EMBL/GenBank/DDBJ databases">
        <authorList>
            <person name="Macdonald S."/>
            <person name="Ahmed S."/>
            <person name="Newling K."/>
        </authorList>
    </citation>
    <scope>NUCLEOTIDE SEQUENCE [LARGE SCALE GENOMIC DNA]</scope>
</reference>
<accession>A0ABC8KY76</accession>
<organism evidence="1 2">
    <name type="scientific">Eruca vesicaria subsp. sativa</name>
    <name type="common">Garden rocket</name>
    <name type="synonym">Eruca sativa</name>
    <dbReference type="NCBI Taxonomy" id="29727"/>
    <lineage>
        <taxon>Eukaryota</taxon>
        <taxon>Viridiplantae</taxon>
        <taxon>Streptophyta</taxon>
        <taxon>Embryophyta</taxon>
        <taxon>Tracheophyta</taxon>
        <taxon>Spermatophyta</taxon>
        <taxon>Magnoliopsida</taxon>
        <taxon>eudicotyledons</taxon>
        <taxon>Gunneridae</taxon>
        <taxon>Pentapetalae</taxon>
        <taxon>rosids</taxon>
        <taxon>malvids</taxon>
        <taxon>Brassicales</taxon>
        <taxon>Brassicaceae</taxon>
        <taxon>Brassiceae</taxon>
        <taxon>Eruca</taxon>
    </lineage>
</organism>
<dbReference type="AlphaFoldDB" id="A0ABC8KY76"/>
<evidence type="ECO:0000313" key="1">
    <source>
        <dbReference type="EMBL" id="CAH8360884.1"/>
    </source>
</evidence>
<keyword evidence="2" id="KW-1185">Reference proteome</keyword>
<proteinExistence type="predicted"/>
<gene>
    <name evidence="1" type="ORF">ERUC_LOCUS26640</name>
</gene>
<sequence>MVCFRGLALVGVPEKEITVVSILLQGSSHTELNVSGVEVGVAPLDKEETRLGSVKASLEETEIRVHHRPYMCTKRRGRVSNG</sequence>
<dbReference type="Proteomes" id="UP001642260">
    <property type="component" value="Unassembled WGS sequence"/>
</dbReference>
<protein>
    <submittedName>
        <fullName evidence="1">Uncharacterized protein</fullName>
    </submittedName>
</protein>
<evidence type="ECO:0000313" key="2">
    <source>
        <dbReference type="Proteomes" id="UP001642260"/>
    </source>
</evidence>
<comment type="caution">
    <text evidence="1">The sequence shown here is derived from an EMBL/GenBank/DDBJ whole genome shotgun (WGS) entry which is preliminary data.</text>
</comment>